<dbReference type="EMBL" id="BPQB01000014">
    <property type="protein sequence ID" value="GJE89767.1"/>
    <property type="molecule type" value="Genomic_DNA"/>
</dbReference>
<proteinExistence type="predicted"/>
<dbReference type="NCBIfam" id="TIGR02464">
    <property type="entry name" value="ribofla_fusion"/>
    <property type="match status" value="1"/>
</dbReference>
<sequence length="222" mass="25526">MFSQSPLYFHSPYTQYSSIQPTTLVGGTAAPWLAPPAPRWNLYDVSTSVRQHAGSATPPLYPLESPKSWEHPGPFQRQAQGQPQHGFTNFAPFPVWYGGVEYPTSEHLFQAHGFFETDPGLAERIRLKPTPQEALEEAERNLDSRRKGWDEVKISIMERVLEAKFTQHPKLRKLLLSTGGRDLFEYNPDDWFWGSGADRRGRNEFGRCLMRVRDKIREGDHR</sequence>
<dbReference type="Proteomes" id="UP000703269">
    <property type="component" value="Unassembled WGS sequence"/>
</dbReference>
<dbReference type="OrthoDB" id="206452at2759"/>
<keyword evidence="4" id="KW-1185">Reference proteome</keyword>
<reference evidence="3 4" key="1">
    <citation type="submission" date="2021-08" db="EMBL/GenBank/DDBJ databases">
        <title>Draft Genome Sequence of Phanerochaete sordida strain YK-624.</title>
        <authorList>
            <person name="Mori T."/>
            <person name="Dohra H."/>
            <person name="Suzuki T."/>
            <person name="Kawagishi H."/>
            <person name="Hirai H."/>
        </authorList>
    </citation>
    <scope>NUCLEOTIDE SEQUENCE [LARGE SCALE GENOMIC DNA]</scope>
    <source>
        <strain evidence="3 4">YK-624</strain>
    </source>
</reference>
<accession>A0A9P3G5T6</accession>
<organism evidence="3 4">
    <name type="scientific">Phanerochaete sordida</name>
    <dbReference type="NCBI Taxonomy" id="48140"/>
    <lineage>
        <taxon>Eukaryota</taxon>
        <taxon>Fungi</taxon>
        <taxon>Dikarya</taxon>
        <taxon>Basidiomycota</taxon>
        <taxon>Agaricomycotina</taxon>
        <taxon>Agaricomycetes</taxon>
        <taxon>Polyporales</taxon>
        <taxon>Phanerochaetaceae</taxon>
        <taxon>Phanerochaete</taxon>
    </lineage>
</organism>
<feature type="region of interest" description="Disordered" evidence="1">
    <location>
        <begin position="54"/>
        <end position="84"/>
    </location>
</feature>
<name>A0A9P3G5T6_9APHY</name>
<dbReference type="Pfam" id="PF08719">
    <property type="entry name" value="NADAR"/>
    <property type="match status" value="1"/>
</dbReference>
<dbReference type="AlphaFoldDB" id="A0A9P3G5T6"/>
<gene>
    <name evidence="3" type="ORF">PsYK624_058740</name>
</gene>
<dbReference type="SUPFAM" id="SSF143990">
    <property type="entry name" value="YbiA-like"/>
    <property type="match status" value="1"/>
</dbReference>
<dbReference type="InterPro" id="IPR037238">
    <property type="entry name" value="YbiA-like_sf"/>
</dbReference>
<evidence type="ECO:0000256" key="1">
    <source>
        <dbReference type="SAM" id="MobiDB-lite"/>
    </source>
</evidence>
<evidence type="ECO:0000313" key="4">
    <source>
        <dbReference type="Proteomes" id="UP000703269"/>
    </source>
</evidence>
<feature type="domain" description="NADAR" evidence="2">
    <location>
        <begin position="80"/>
        <end position="217"/>
    </location>
</feature>
<dbReference type="CDD" id="cd15457">
    <property type="entry name" value="NADAR"/>
    <property type="match status" value="1"/>
</dbReference>
<evidence type="ECO:0000313" key="3">
    <source>
        <dbReference type="EMBL" id="GJE89767.1"/>
    </source>
</evidence>
<dbReference type="InterPro" id="IPR012816">
    <property type="entry name" value="NADAR"/>
</dbReference>
<dbReference type="Gene3D" id="1.10.357.40">
    <property type="entry name" value="YbiA-like"/>
    <property type="match status" value="1"/>
</dbReference>
<comment type="caution">
    <text evidence="3">The sequence shown here is derived from an EMBL/GenBank/DDBJ whole genome shotgun (WGS) entry which is preliminary data.</text>
</comment>
<evidence type="ECO:0000259" key="2">
    <source>
        <dbReference type="Pfam" id="PF08719"/>
    </source>
</evidence>
<protein>
    <submittedName>
        <fullName evidence="3">NADAR family protein</fullName>
    </submittedName>
</protein>